<keyword evidence="4" id="KW-1185">Reference proteome</keyword>
<evidence type="ECO:0000313" key="3">
    <source>
        <dbReference type="EMBL" id="TDS74940.1"/>
    </source>
</evidence>
<gene>
    <name evidence="3" type="ORF">CLV52_3464</name>
</gene>
<accession>A0A4R7FH16</accession>
<feature type="compositionally biased region" description="Low complexity" evidence="1">
    <location>
        <begin position="41"/>
        <end position="80"/>
    </location>
</feature>
<keyword evidence="2" id="KW-0472">Membrane</keyword>
<keyword evidence="2" id="KW-1133">Transmembrane helix</keyword>
<evidence type="ECO:0000256" key="2">
    <source>
        <dbReference type="SAM" id="Phobius"/>
    </source>
</evidence>
<evidence type="ECO:0000256" key="1">
    <source>
        <dbReference type="SAM" id="MobiDB-lite"/>
    </source>
</evidence>
<proteinExistence type="predicted"/>
<dbReference type="Proteomes" id="UP000295344">
    <property type="component" value="Unassembled WGS sequence"/>
</dbReference>
<evidence type="ECO:0000313" key="4">
    <source>
        <dbReference type="Proteomes" id="UP000295344"/>
    </source>
</evidence>
<name>A0A4R7FH16_9MICO</name>
<feature type="region of interest" description="Disordered" evidence="1">
    <location>
        <begin position="41"/>
        <end position="100"/>
    </location>
</feature>
<dbReference type="OrthoDB" id="3831250at2"/>
<feature type="compositionally biased region" description="Polar residues" evidence="1">
    <location>
        <begin position="86"/>
        <end position="100"/>
    </location>
</feature>
<dbReference type="RefSeq" id="WP_133767598.1">
    <property type="nucleotide sequence ID" value="NZ_BAAARP010000001.1"/>
</dbReference>
<protein>
    <recommendedName>
        <fullName evidence="5">DUF4352 domain-containing protein</fullName>
    </recommendedName>
</protein>
<comment type="caution">
    <text evidence="3">The sequence shown here is derived from an EMBL/GenBank/DDBJ whole genome shotgun (WGS) entry which is preliminary data.</text>
</comment>
<keyword evidence="2" id="KW-0812">Transmembrane</keyword>
<organism evidence="3 4">
    <name type="scientific">Amnibacterium kyonggiense</name>
    <dbReference type="NCBI Taxonomy" id="595671"/>
    <lineage>
        <taxon>Bacteria</taxon>
        <taxon>Bacillati</taxon>
        <taxon>Actinomycetota</taxon>
        <taxon>Actinomycetes</taxon>
        <taxon>Micrococcales</taxon>
        <taxon>Microbacteriaceae</taxon>
        <taxon>Amnibacterium</taxon>
    </lineage>
</organism>
<evidence type="ECO:0008006" key="5">
    <source>
        <dbReference type="Google" id="ProtNLM"/>
    </source>
</evidence>
<reference evidence="3 4" key="1">
    <citation type="submission" date="2019-03" db="EMBL/GenBank/DDBJ databases">
        <title>Genomic Encyclopedia of Archaeal and Bacterial Type Strains, Phase II (KMG-II): from individual species to whole genera.</title>
        <authorList>
            <person name="Goeker M."/>
        </authorList>
    </citation>
    <scope>NUCLEOTIDE SEQUENCE [LARGE SCALE GENOMIC DNA]</scope>
    <source>
        <strain evidence="3 4">DSM 24782</strain>
    </source>
</reference>
<dbReference type="AlphaFoldDB" id="A0A4R7FH16"/>
<sequence length="226" mass="22204">MSDQPLRKPTRRTTVIIVGVLLAVVVIVAVVGLITAAAVPPAPPATSAAPAPASSAAPTPTSTPVPTATPSASSTPSATAEPTVRSAPTPQATKAAPITQSTPAVIKKELGVSVTKMEAVTGAAAEPGEIAGPAVRFTIRIVNTTGKAVPLSSTVVNAYYGPDLTPAIALAAPGGEPFPSSVANGATATGVFVFNIPKASRSAVQVTVDTSVSNPVIAFKGAAPTS</sequence>
<feature type="transmembrane region" description="Helical" evidence="2">
    <location>
        <begin position="15"/>
        <end position="39"/>
    </location>
</feature>
<dbReference type="EMBL" id="SOAM01000004">
    <property type="protein sequence ID" value="TDS74940.1"/>
    <property type="molecule type" value="Genomic_DNA"/>
</dbReference>